<evidence type="ECO:0000313" key="4">
    <source>
        <dbReference type="EMBL" id="RZS44441.1"/>
    </source>
</evidence>
<keyword evidence="1" id="KW-0805">Transcription regulation</keyword>
<dbReference type="InterPro" id="IPR050707">
    <property type="entry name" value="HTH_MetabolicPath_Reg"/>
</dbReference>
<sequence>MTRGVLDGAFALLEALDGRELRPSELAKYCGLPKTTTHRMLDQLVALGAVERAGEHYRIGHTLFRLGATWTPAGRLSAAARAAARGLAATRSDCTVGLVAFSDSRTIVVNTLHGERFPGGFPSPGTIVPAGMEPDLVRAAFAPDTDPPDGYTTTEWRRLVWAVRARDGVVTTGQYFGDLGLSVAGAPVRDRSGTAIGAIGIVVHGHTPVHKLEPLVLRAARLTSGTLARSVSR</sequence>
<feature type="domain" description="HTH iclR-type" evidence="3">
    <location>
        <begin position="3"/>
        <end position="61"/>
    </location>
</feature>
<evidence type="ECO:0000313" key="5">
    <source>
        <dbReference type="Proteomes" id="UP000294257"/>
    </source>
</evidence>
<protein>
    <submittedName>
        <fullName evidence="4">DNA-binding IclR family transcriptional regulator</fullName>
    </submittedName>
</protein>
<keyword evidence="4" id="KW-0238">DNA-binding</keyword>
<reference evidence="4 5" key="1">
    <citation type="submission" date="2019-02" db="EMBL/GenBank/DDBJ databases">
        <title>Genomic Encyclopedia of Type Strains, Phase IV (KMG-IV): sequencing the most valuable type-strain genomes for metagenomic binning, comparative biology and taxonomic classification.</title>
        <authorList>
            <person name="Goeker M."/>
        </authorList>
    </citation>
    <scope>NUCLEOTIDE SEQUENCE [LARGE SCALE GENOMIC DNA]</scope>
    <source>
        <strain evidence="4 5">DSM 101727</strain>
    </source>
</reference>
<dbReference type="PANTHER" id="PTHR30136:SF24">
    <property type="entry name" value="HTH-TYPE TRANSCRIPTIONAL REPRESSOR ALLR"/>
    <property type="match status" value="1"/>
</dbReference>
<dbReference type="EMBL" id="SGWQ01000001">
    <property type="protein sequence ID" value="RZS44441.1"/>
    <property type="molecule type" value="Genomic_DNA"/>
</dbReference>
<dbReference type="Gene3D" id="1.10.10.10">
    <property type="entry name" value="Winged helix-like DNA-binding domain superfamily/Winged helix DNA-binding domain"/>
    <property type="match status" value="1"/>
</dbReference>
<dbReference type="InterPro" id="IPR036388">
    <property type="entry name" value="WH-like_DNA-bd_sf"/>
</dbReference>
<dbReference type="Proteomes" id="UP000294257">
    <property type="component" value="Unassembled WGS sequence"/>
</dbReference>
<dbReference type="InterPro" id="IPR005471">
    <property type="entry name" value="Tscrpt_reg_IclR_N"/>
</dbReference>
<dbReference type="SMART" id="SM00346">
    <property type="entry name" value="HTH_ICLR"/>
    <property type="match status" value="1"/>
</dbReference>
<evidence type="ECO:0000256" key="1">
    <source>
        <dbReference type="ARBA" id="ARBA00023015"/>
    </source>
</evidence>
<accession>A0A4Q7L745</accession>
<dbReference type="GO" id="GO:0045892">
    <property type="term" value="P:negative regulation of DNA-templated transcription"/>
    <property type="evidence" value="ECO:0007669"/>
    <property type="project" value="TreeGrafter"/>
</dbReference>
<dbReference type="Gene3D" id="3.30.450.40">
    <property type="match status" value="1"/>
</dbReference>
<dbReference type="PANTHER" id="PTHR30136">
    <property type="entry name" value="HELIX-TURN-HELIX TRANSCRIPTIONAL REGULATOR, ICLR FAMILY"/>
    <property type="match status" value="1"/>
</dbReference>
<gene>
    <name evidence="4" type="ORF">EV193_101317</name>
</gene>
<comment type="caution">
    <text evidence="4">The sequence shown here is derived from an EMBL/GenBank/DDBJ whole genome shotgun (WGS) entry which is preliminary data.</text>
</comment>
<name>A0A4Q7L745_9PSEU</name>
<dbReference type="AlphaFoldDB" id="A0A4Q7L745"/>
<proteinExistence type="predicted"/>
<dbReference type="InterPro" id="IPR029016">
    <property type="entry name" value="GAF-like_dom_sf"/>
</dbReference>
<evidence type="ECO:0000259" key="3">
    <source>
        <dbReference type="PROSITE" id="PS51077"/>
    </source>
</evidence>
<dbReference type="SUPFAM" id="SSF46785">
    <property type="entry name" value="Winged helix' DNA-binding domain"/>
    <property type="match status" value="1"/>
</dbReference>
<organism evidence="4 5">
    <name type="scientific">Herbihabitans rhizosphaerae</name>
    <dbReference type="NCBI Taxonomy" id="1872711"/>
    <lineage>
        <taxon>Bacteria</taxon>
        <taxon>Bacillati</taxon>
        <taxon>Actinomycetota</taxon>
        <taxon>Actinomycetes</taxon>
        <taxon>Pseudonocardiales</taxon>
        <taxon>Pseudonocardiaceae</taxon>
        <taxon>Herbihabitans</taxon>
    </lineage>
</organism>
<dbReference type="PROSITE" id="PS51077">
    <property type="entry name" value="HTH_ICLR"/>
    <property type="match status" value="1"/>
</dbReference>
<keyword evidence="5" id="KW-1185">Reference proteome</keyword>
<dbReference type="InterPro" id="IPR036390">
    <property type="entry name" value="WH_DNA-bd_sf"/>
</dbReference>
<dbReference type="RefSeq" id="WP_130342123.1">
    <property type="nucleotide sequence ID" value="NZ_SGWQ01000001.1"/>
</dbReference>
<dbReference type="GO" id="GO:0003700">
    <property type="term" value="F:DNA-binding transcription factor activity"/>
    <property type="evidence" value="ECO:0007669"/>
    <property type="project" value="TreeGrafter"/>
</dbReference>
<keyword evidence="2" id="KW-0804">Transcription</keyword>
<evidence type="ECO:0000256" key="2">
    <source>
        <dbReference type="ARBA" id="ARBA00023163"/>
    </source>
</evidence>
<dbReference type="OrthoDB" id="60629at2"/>
<dbReference type="GO" id="GO:0003677">
    <property type="term" value="F:DNA binding"/>
    <property type="evidence" value="ECO:0007669"/>
    <property type="project" value="UniProtKB-KW"/>
</dbReference>
<dbReference type="Pfam" id="PF09339">
    <property type="entry name" value="HTH_IclR"/>
    <property type="match status" value="1"/>
</dbReference>
<dbReference type="SUPFAM" id="SSF55781">
    <property type="entry name" value="GAF domain-like"/>
    <property type="match status" value="1"/>
</dbReference>